<dbReference type="Proteomes" id="UP000281553">
    <property type="component" value="Unassembled WGS sequence"/>
</dbReference>
<evidence type="ECO:0000313" key="2">
    <source>
        <dbReference type="Proteomes" id="UP000281553"/>
    </source>
</evidence>
<sequence length="100" mass="11498">MEVANYAAENPSDAFANRRFDPMFKTKRTILHERKQEVIPDINKSISIKDGAERLARVSRHKRDKARAAVEADTEYSKLKILKDQLDSLNSEFSIYQTIG</sequence>
<proteinExistence type="predicted"/>
<accession>A0A3P7NS27</accession>
<dbReference type="SUPFAM" id="SSF46585">
    <property type="entry name" value="HR1 repeat"/>
    <property type="match status" value="1"/>
</dbReference>
<dbReference type="EMBL" id="UYRU01052404">
    <property type="protein sequence ID" value="VDN11849.1"/>
    <property type="molecule type" value="Genomic_DNA"/>
</dbReference>
<keyword evidence="2" id="KW-1185">Reference proteome</keyword>
<organism evidence="1 2">
    <name type="scientific">Dibothriocephalus latus</name>
    <name type="common">Fish tapeworm</name>
    <name type="synonym">Diphyllobothrium latum</name>
    <dbReference type="NCBI Taxonomy" id="60516"/>
    <lineage>
        <taxon>Eukaryota</taxon>
        <taxon>Metazoa</taxon>
        <taxon>Spiralia</taxon>
        <taxon>Lophotrochozoa</taxon>
        <taxon>Platyhelminthes</taxon>
        <taxon>Cestoda</taxon>
        <taxon>Eucestoda</taxon>
        <taxon>Diphyllobothriidea</taxon>
        <taxon>Diphyllobothriidae</taxon>
        <taxon>Dibothriocephalus</taxon>
    </lineage>
</organism>
<dbReference type="Gene3D" id="1.10.287.160">
    <property type="entry name" value="HR1 repeat"/>
    <property type="match status" value="1"/>
</dbReference>
<reference evidence="1 2" key="1">
    <citation type="submission" date="2018-11" db="EMBL/GenBank/DDBJ databases">
        <authorList>
            <consortium name="Pathogen Informatics"/>
        </authorList>
    </citation>
    <scope>NUCLEOTIDE SEQUENCE [LARGE SCALE GENOMIC DNA]</scope>
</reference>
<dbReference type="OrthoDB" id="64867at2759"/>
<gene>
    <name evidence="1" type="ORF">DILT_LOCUS7680</name>
</gene>
<name>A0A3P7NS27_DIBLA</name>
<dbReference type="InterPro" id="IPR036274">
    <property type="entry name" value="HR1_rpt_sf"/>
</dbReference>
<protein>
    <recommendedName>
        <fullName evidence="3">BZIP domain-containing protein</fullName>
    </recommendedName>
</protein>
<evidence type="ECO:0000313" key="1">
    <source>
        <dbReference type="EMBL" id="VDN11849.1"/>
    </source>
</evidence>
<dbReference type="AlphaFoldDB" id="A0A3P7NS27"/>
<evidence type="ECO:0008006" key="3">
    <source>
        <dbReference type="Google" id="ProtNLM"/>
    </source>
</evidence>